<evidence type="ECO:0000313" key="1">
    <source>
        <dbReference type="EMBL" id="CAF4966916.1"/>
    </source>
</evidence>
<protein>
    <submittedName>
        <fullName evidence="1">Uncharacterized protein</fullName>
    </submittedName>
</protein>
<accession>A0A821YUB6</accession>
<proteinExistence type="predicted"/>
<reference evidence="1" key="1">
    <citation type="submission" date="2021-02" db="EMBL/GenBank/DDBJ databases">
        <authorList>
            <person name="Nowell W R."/>
        </authorList>
    </citation>
    <scope>NUCLEOTIDE SEQUENCE</scope>
</reference>
<organism evidence="1 2">
    <name type="scientific">Rotaria socialis</name>
    <dbReference type="NCBI Taxonomy" id="392032"/>
    <lineage>
        <taxon>Eukaryota</taxon>
        <taxon>Metazoa</taxon>
        <taxon>Spiralia</taxon>
        <taxon>Gnathifera</taxon>
        <taxon>Rotifera</taxon>
        <taxon>Eurotatoria</taxon>
        <taxon>Bdelloidea</taxon>
        <taxon>Philodinida</taxon>
        <taxon>Philodinidae</taxon>
        <taxon>Rotaria</taxon>
    </lineage>
</organism>
<feature type="non-terminal residue" evidence="1">
    <location>
        <position position="1"/>
    </location>
</feature>
<dbReference type="EMBL" id="CAJOBP010097660">
    <property type="protein sequence ID" value="CAF4966916.1"/>
    <property type="molecule type" value="Genomic_DNA"/>
</dbReference>
<keyword evidence="2" id="KW-1185">Reference proteome</keyword>
<gene>
    <name evidence="1" type="ORF">UJA718_LOCUS48545</name>
</gene>
<comment type="caution">
    <text evidence="1">The sequence shown here is derived from an EMBL/GenBank/DDBJ whole genome shotgun (WGS) entry which is preliminary data.</text>
</comment>
<dbReference type="AlphaFoldDB" id="A0A821YUB6"/>
<evidence type="ECO:0000313" key="2">
    <source>
        <dbReference type="Proteomes" id="UP000663873"/>
    </source>
</evidence>
<dbReference type="Proteomes" id="UP000663873">
    <property type="component" value="Unassembled WGS sequence"/>
</dbReference>
<name>A0A821YUB6_9BILA</name>
<sequence length="46" mass="5420">MPSTISKNSFVADIMNSGFMLCIEPDWMDTLYDIYFEKFNIFEDLS</sequence>